<comment type="caution">
    <text evidence="1">The sequence shown here is derived from an EMBL/GenBank/DDBJ whole genome shotgun (WGS) entry which is preliminary data.</text>
</comment>
<protein>
    <recommendedName>
        <fullName evidence="3">VWA domain-containing protein</fullName>
    </recommendedName>
</protein>
<keyword evidence="2" id="KW-1185">Reference proteome</keyword>
<evidence type="ECO:0008006" key="3">
    <source>
        <dbReference type="Google" id="ProtNLM"/>
    </source>
</evidence>
<name>A0ABN1FC89_9PROT</name>
<accession>A0ABN1FC89</accession>
<sequence>MRLGDIMRGFVLGTVTAMALLGGGALALQVSRGYPDQNTLHPERIIIGLDLSKSNPLIDNPAFAARVGQRIAGIVSRLGMASEVHIRTFGSYDPASNGFAYDTVISVRARPERVAAEIQRLIANTPRLVASGRWKSQQKTNILAFLDNSVRAVGCGGMPTTIILASDGIEDSEYARLAQGNGLPRPDRRLYRGCVRLAIFGIGQGTGSPVETSRLRQQWDGWARDAGFTRFEALNDW</sequence>
<proteinExistence type="predicted"/>
<evidence type="ECO:0000313" key="1">
    <source>
        <dbReference type="EMBL" id="GAA0587773.1"/>
    </source>
</evidence>
<organism evidence="1 2">
    <name type="scientific">Rhizomicrobium electricum</name>
    <dbReference type="NCBI Taxonomy" id="480070"/>
    <lineage>
        <taxon>Bacteria</taxon>
        <taxon>Pseudomonadati</taxon>
        <taxon>Pseudomonadota</taxon>
        <taxon>Alphaproteobacteria</taxon>
        <taxon>Micropepsales</taxon>
        <taxon>Micropepsaceae</taxon>
        <taxon>Rhizomicrobium</taxon>
    </lineage>
</organism>
<gene>
    <name evidence="1" type="ORF">GCM10008942_41020</name>
</gene>
<dbReference type="Proteomes" id="UP001499951">
    <property type="component" value="Unassembled WGS sequence"/>
</dbReference>
<reference evidence="1 2" key="1">
    <citation type="journal article" date="2019" name="Int. J. Syst. Evol. Microbiol.">
        <title>The Global Catalogue of Microorganisms (GCM) 10K type strain sequencing project: providing services to taxonomists for standard genome sequencing and annotation.</title>
        <authorList>
            <consortium name="The Broad Institute Genomics Platform"/>
            <consortium name="The Broad Institute Genome Sequencing Center for Infectious Disease"/>
            <person name="Wu L."/>
            <person name="Ma J."/>
        </authorList>
    </citation>
    <scope>NUCLEOTIDE SEQUENCE [LARGE SCALE GENOMIC DNA]</scope>
    <source>
        <strain evidence="1 2">JCM 15089</strain>
    </source>
</reference>
<dbReference type="EMBL" id="BAAADD010000013">
    <property type="protein sequence ID" value="GAA0587773.1"/>
    <property type="molecule type" value="Genomic_DNA"/>
</dbReference>
<evidence type="ECO:0000313" key="2">
    <source>
        <dbReference type="Proteomes" id="UP001499951"/>
    </source>
</evidence>